<organism evidence="1 2">
    <name type="scientific">Nelumbo nucifera</name>
    <name type="common">Sacred lotus</name>
    <dbReference type="NCBI Taxonomy" id="4432"/>
    <lineage>
        <taxon>Eukaryota</taxon>
        <taxon>Viridiplantae</taxon>
        <taxon>Streptophyta</taxon>
        <taxon>Embryophyta</taxon>
        <taxon>Tracheophyta</taxon>
        <taxon>Spermatophyta</taxon>
        <taxon>Magnoliopsida</taxon>
        <taxon>Proteales</taxon>
        <taxon>Nelumbonaceae</taxon>
        <taxon>Nelumbo</taxon>
    </lineage>
</organism>
<name>A0A822YQ31_NELNU</name>
<gene>
    <name evidence="1" type="ORF">HUJ06_012562</name>
</gene>
<accession>A0A822YQ31</accession>
<dbReference type="EMBL" id="DUZY01000003">
    <property type="protein sequence ID" value="DAD33711.1"/>
    <property type="molecule type" value="Genomic_DNA"/>
</dbReference>
<comment type="caution">
    <text evidence="1">The sequence shown here is derived from an EMBL/GenBank/DDBJ whole genome shotgun (WGS) entry which is preliminary data.</text>
</comment>
<dbReference type="Proteomes" id="UP000607653">
    <property type="component" value="Unassembled WGS sequence"/>
</dbReference>
<evidence type="ECO:0000313" key="1">
    <source>
        <dbReference type="EMBL" id="DAD33711.1"/>
    </source>
</evidence>
<protein>
    <submittedName>
        <fullName evidence="1">Uncharacterized protein</fullName>
    </submittedName>
</protein>
<proteinExistence type="predicted"/>
<dbReference type="AlphaFoldDB" id="A0A822YQ31"/>
<reference evidence="1 2" key="1">
    <citation type="journal article" date="2020" name="Mol. Biol. Evol.">
        <title>Distinct Expression and Methylation Patterns for Genes with Different Fates following a Single Whole-Genome Duplication in Flowering Plants.</title>
        <authorList>
            <person name="Shi T."/>
            <person name="Rahmani R.S."/>
            <person name="Gugger P.F."/>
            <person name="Wang M."/>
            <person name="Li H."/>
            <person name="Zhang Y."/>
            <person name="Li Z."/>
            <person name="Wang Q."/>
            <person name="Van de Peer Y."/>
            <person name="Marchal K."/>
            <person name="Chen J."/>
        </authorList>
    </citation>
    <scope>NUCLEOTIDE SEQUENCE [LARGE SCALE GENOMIC DNA]</scope>
    <source>
        <tissue evidence="1">Leaf</tissue>
    </source>
</reference>
<keyword evidence="2" id="KW-1185">Reference proteome</keyword>
<evidence type="ECO:0000313" key="2">
    <source>
        <dbReference type="Proteomes" id="UP000607653"/>
    </source>
</evidence>
<sequence>MISIQRQRQVFQAQEGKAEAFAQTKWRSNALHDGLIVFFLLLLTPELPLS</sequence>